<dbReference type="SUPFAM" id="SSF52009">
    <property type="entry name" value="Phosphohistidine domain"/>
    <property type="match status" value="1"/>
</dbReference>
<keyword evidence="10 17" id="KW-0762">Sugar transport</keyword>
<dbReference type="PROSITE" id="PS00370">
    <property type="entry name" value="PEP_ENZYMES_PHOS_SITE"/>
    <property type="match status" value="1"/>
</dbReference>
<evidence type="ECO:0000256" key="17">
    <source>
        <dbReference type="PIRNR" id="PIRNR000732"/>
    </source>
</evidence>
<keyword evidence="8 17" id="KW-0813">Transport</keyword>
<evidence type="ECO:0000256" key="9">
    <source>
        <dbReference type="ARBA" id="ARBA00022490"/>
    </source>
</evidence>
<evidence type="ECO:0000313" key="25">
    <source>
        <dbReference type="EMBL" id="CAA2108775.1"/>
    </source>
</evidence>
<evidence type="ECO:0000256" key="5">
    <source>
        <dbReference type="ARBA" id="ARBA00007837"/>
    </source>
</evidence>
<dbReference type="InterPro" id="IPR024692">
    <property type="entry name" value="PTS_EI"/>
</dbReference>
<evidence type="ECO:0000259" key="23">
    <source>
        <dbReference type="Pfam" id="PF02896"/>
    </source>
</evidence>
<dbReference type="InterPro" id="IPR050499">
    <property type="entry name" value="PEP-utilizing_PTS_enzyme"/>
</dbReference>
<evidence type="ECO:0000256" key="2">
    <source>
        <dbReference type="ARBA" id="ARBA00001946"/>
    </source>
</evidence>
<accession>A0A679JNM8</accession>
<feature type="active site" description="Tele-phosphohistidine intermediate" evidence="18">
    <location>
        <position position="220"/>
    </location>
</feature>
<dbReference type="InterPro" id="IPR036618">
    <property type="entry name" value="PtsI_HPr-bd_sf"/>
</dbReference>
<dbReference type="InterPro" id="IPR023151">
    <property type="entry name" value="PEP_util_CS"/>
</dbReference>
<feature type="binding site" evidence="19">
    <location>
        <position position="369"/>
    </location>
    <ligand>
        <name>phosphoenolpyruvate</name>
        <dbReference type="ChEBI" id="CHEBI:58702"/>
    </ligand>
</feature>
<comment type="subcellular location">
    <subcellularLocation>
        <location evidence="4 17">Cytoplasm</location>
    </subcellularLocation>
</comment>
<dbReference type="EC" id="2.7.3.9" evidence="6 17"/>
<evidence type="ECO:0000256" key="7">
    <source>
        <dbReference type="ARBA" id="ARBA00016544"/>
    </source>
</evidence>
<dbReference type="Gene3D" id="1.10.274.10">
    <property type="entry name" value="PtsI, HPr-binding domain"/>
    <property type="match status" value="1"/>
</dbReference>
<dbReference type="SUPFAM" id="SSF47831">
    <property type="entry name" value="Enzyme I of the PEP:sugar phosphotransferase system HPr-binding (sub)domain"/>
    <property type="match status" value="1"/>
</dbReference>
<feature type="binding site" evidence="19">
    <location>
        <begin position="492"/>
        <end position="493"/>
    </location>
    <ligand>
        <name>phosphoenolpyruvate</name>
        <dbReference type="ChEBI" id="CHEBI:58702"/>
    </ligand>
</feature>
<comment type="similarity">
    <text evidence="5 17">Belongs to the PEP-utilizing enzyme family.</text>
</comment>
<dbReference type="GO" id="GO:0008965">
    <property type="term" value="F:phosphoenolpyruvate-protein phosphotransferase activity"/>
    <property type="evidence" value="ECO:0007669"/>
    <property type="project" value="UniProtKB-EC"/>
</dbReference>
<evidence type="ECO:0000256" key="4">
    <source>
        <dbReference type="ARBA" id="ARBA00004496"/>
    </source>
</evidence>
<evidence type="ECO:0000256" key="12">
    <source>
        <dbReference type="ARBA" id="ARBA00022683"/>
    </source>
</evidence>
<evidence type="ECO:0000256" key="20">
    <source>
        <dbReference type="PIRSR" id="PIRSR000732-3"/>
    </source>
</evidence>
<feature type="active site" description="Proton donor" evidence="18">
    <location>
        <position position="540"/>
    </location>
</feature>
<dbReference type="PIRSF" id="PIRSF000732">
    <property type="entry name" value="PTS_enzyme_I"/>
    <property type="match status" value="1"/>
</dbReference>
<keyword evidence="13 17" id="KW-0479">Metal-binding</keyword>
<keyword evidence="9 17" id="KW-0963">Cytoplasm</keyword>
<evidence type="ECO:0000256" key="10">
    <source>
        <dbReference type="ARBA" id="ARBA00022597"/>
    </source>
</evidence>
<evidence type="ECO:0000256" key="14">
    <source>
        <dbReference type="ARBA" id="ARBA00022777"/>
    </source>
</evidence>
<evidence type="ECO:0000256" key="19">
    <source>
        <dbReference type="PIRSR" id="PIRSR000732-2"/>
    </source>
</evidence>
<dbReference type="PANTHER" id="PTHR46244:SF3">
    <property type="entry name" value="PHOSPHOENOLPYRUVATE-PROTEIN PHOSPHOTRANSFERASE"/>
    <property type="match status" value="1"/>
</dbReference>
<dbReference type="GO" id="GO:0009401">
    <property type="term" value="P:phosphoenolpyruvate-dependent sugar phosphotransferase system"/>
    <property type="evidence" value="ECO:0007669"/>
    <property type="project" value="UniProtKB-KW"/>
</dbReference>
<evidence type="ECO:0000256" key="16">
    <source>
        <dbReference type="ARBA" id="ARBA00033235"/>
    </source>
</evidence>
<evidence type="ECO:0000256" key="6">
    <source>
        <dbReference type="ARBA" id="ARBA00012232"/>
    </source>
</evidence>
<dbReference type="Pfam" id="PF05524">
    <property type="entry name" value="PEP-utilisers_N"/>
    <property type="match status" value="1"/>
</dbReference>
<keyword evidence="11 17" id="KW-0808">Transferase</keyword>
<evidence type="ECO:0000256" key="8">
    <source>
        <dbReference type="ARBA" id="ARBA00022448"/>
    </source>
</evidence>
<protein>
    <recommendedName>
        <fullName evidence="7 17">Phosphoenolpyruvate-protein phosphotransferase</fullName>
        <ecNumber evidence="6 17">2.7.3.9</ecNumber>
    </recommendedName>
    <alternativeName>
        <fullName evidence="16 17">Phosphotransferase system, enzyme I</fullName>
    </alternativeName>
</protein>
<name>A0A679JNM8_VARPD</name>
<evidence type="ECO:0000256" key="21">
    <source>
        <dbReference type="SAM" id="MobiDB-lite"/>
    </source>
</evidence>
<dbReference type="Pfam" id="PF02896">
    <property type="entry name" value="PEP-utilizers_C"/>
    <property type="match status" value="1"/>
</dbReference>
<evidence type="ECO:0000256" key="18">
    <source>
        <dbReference type="PIRSR" id="PIRSR000732-1"/>
    </source>
</evidence>
<dbReference type="GO" id="GO:0046872">
    <property type="term" value="F:metal ion binding"/>
    <property type="evidence" value="ECO:0007669"/>
    <property type="project" value="UniProtKB-KW"/>
</dbReference>
<keyword evidence="15 17" id="KW-0460">Magnesium</keyword>
<evidence type="ECO:0000256" key="13">
    <source>
        <dbReference type="ARBA" id="ARBA00022723"/>
    </source>
</evidence>
<dbReference type="Pfam" id="PF00391">
    <property type="entry name" value="PEP-utilizers"/>
    <property type="match status" value="1"/>
</dbReference>
<dbReference type="InterPro" id="IPR018274">
    <property type="entry name" value="PEP_util_AS"/>
</dbReference>
<keyword evidence="14 17" id="KW-0418">Kinase</keyword>
<dbReference type="InterPro" id="IPR000121">
    <property type="entry name" value="PEP_util_C"/>
</dbReference>
<dbReference type="PANTHER" id="PTHR46244">
    <property type="entry name" value="PHOSPHOENOLPYRUVATE-PROTEIN PHOSPHOTRANSFERASE"/>
    <property type="match status" value="1"/>
</dbReference>
<feature type="binding site" evidence="19">
    <location>
        <position position="327"/>
    </location>
    <ligand>
        <name>phosphoenolpyruvate</name>
        <dbReference type="ChEBI" id="CHEBI:58702"/>
    </ligand>
</feature>
<dbReference type="PRINTS" id="PR01736">
    <property type="entry name" value="PHPHTRNFRASE"/>
</dbReference>
<dbReference type="InterPro" id="IPR006318">
    <property type="entry name" value="PTS_EI-like"/>
</dbReference>
<sequence>MTFAVHGLPVARGIAIGRAVLVVSSRIDVAHYFIKPEEIETEIDRVRTARNAVAEELAKLQANVALMGPNDAPHELAALLEVHQMLLQDEALSGGVKHWISERLYNAEWALTTQLEIIARQFDEMEDAYLRERKADLEQVVERLLHRMKGTAAVLAPSPPRRKRAAASDDDGDNDDPTAGDGIDVPLVLIAHDLSPADMLQFKKSVFAGFVTDVGGRTSHTAIVARSMDIPAVVGARTASQLVRQDDWVIIDGDAGVVIVDPSPIILAEYGFKQRQGDLERGRLARLRHKPAVTLDGERVELLANIEMPEDTAGAVKAGAVGVGLFRSEFLFMGRESSIRQTRLPDEEEQYEAYKRAVEGMQGMPVTIRTIDVGADKPLDSMSANKQEHLNPALGLRAIRWSLADPAMFLTQLRAILRAAAHGEIHLLIPMLAHASEIRQTLSLIDFARTELDNRGAVYGQVKLGAMIEIPAAALTLRIFLKHFDFLSIGTNDLIQYTLAIDRADESVAHLYDPAHPAVLRLVADTIAECRRQGKGVSVCGEMAGDVAFTRLLLGLGLRSFSMHPSRILAVKQEVLRADTGKLEAWAKGVLESDDPAATLAG</sequence>
<evidence type="ECO:0000256" key="1">
    <source>
        <dbReference type="ARBA" id="ARBA00000683"/>
    </source>
</evidence>
<dbReference type="InterPro" id="IPR036637">
    <property type="entry name" value="Phosphohistidine_dom_sf"/>
</dbReference>
<keyword evidence="25" id="KW-0670">Pyruvate</keyword>
<feature type="domain" description="PEP-utilising enzyme mobile" evidence="22">
    <location>
        <begin position="187"/>
        <end position="256"/>
    </location>
</feature>
<dbReference type="Gene3D" id="3.20.20.60">
    <property type="entry name" value="Phosphoenolpyruvate-binding domains"/>
    <property type="match status" value="1"/>
</dbReference>
<evidence type="ECO:0000259" key="22">
    <source>
        <dbReference type="Pfam" id="PF00391"/>
    </source>
</evidence>
<feature type="binding site" evidence="20">
    <location>
        <position position="469"/>
    </location>
    <ligand>
        <name>Mg(2+)</name>
        <dbReference type="ChEBI" id="CHEBI:18420"/>
    </ligand>
</feature>
<gene>
    <name evidence="25" type="primary">ptsI</name>
    <name evidence="25" type="ORF">VVAX_05279</name>
</gene>
<comment type="catalytic activity">
    <reaction evidence="1 17">
        <text>L-histidyl-[protein] + phosphoenolpyruvate = N(pros)-phospho-L-histidyl-[protein] + pyruvate</text>
        <dbReference type="Rhea" id="RHEA:23880"/>
        <dbReference type="Rhea" id="RHEA-COMP:9745"/>
        <dbReference type="Rhea" id="RHEA-COMP:9746"/>
        <dbReference type="ChEBI" id="CHEBI:15361"/>
        <dbReference type="ChEBI" id="CHEBI:29979"/>
        <dbReference type="ChEBI" id="CHEBI:58702"/>
        <dbReference type="ChEBI" id="CHEBI:64837"/>
        <dbReference type="EC" id="2.7.3.9"/>
    </reaction>
</comment>
<feature type="compositionally biased region" description="Acidic residues" evidence="21">
    <location>
        <begin position="168"/>
        <end position="178"/>
    </location>
</feature>
<feature type="domain" description="Phosphotransferase system enzyme I N-terminal" evidence="24">
    <location>
        <begin position="6"/>
        <end position="133"/>
    </location>
</feature>
<comment type="cofactor">
    <cofactor evidence="2 17 20">
        <name>Mg(2+)</name>
        <dbReference type="ChEBI" id="CHEBI:18420"/>
    </cofactor>
</comment>
<feature type="domain" description="PEP-utilising enzyme C-terminal" evidence="23">
    <location>
        <begin position="283"/>
        <end position="578"/>
    </location>
</feature>
<reference evidence="25" key="1">
    <citation type="submission" date="2019-12" db="EMBL/GenBank/DDBJ databases">
        <authorList>
            <person name="Cremers G."/>
        </authorList>
    </citation>
    <scope>NUCLEOTIDE SEQUENCE</scope>
    <source>
        <strain evidence="25">Vvax</strain>
    </source>
</reference>
<comment type="function">
    <text evidence="3 17">General (non sugar-specific) component of the phosphoenolpyruvate-dependent sugar phosphotransferase system (sugar PTS). This major carbohydrate active-transport system catalyzes the phosphorylation of incoming sugar substrates concomitantly with their translocation across the cell membrane. Enzyme I transfers the phosphoryl group from phosphoenolpyruvate (PEP) to the phosphoryl carrier protein (HPr).</text>
</comment>
<keyword evidence="12 17" id="KW-0598">Phosphotransferase system</keyword>
<dbReference type="NCBIfam" id="TIGR01417">
    <property type="entry name" value="PTS_I_fam"/>
    <property type="match status" value="1"/>
</dbReference>
<organism evidence="25">
    <name type="scientific">Variovorax paradoxus</name>
    <dbReference type="NCBI Taxonomy" id="34073"/>
    <lineage>
        <taxon>Bacteria</taxon>
        <taxon>Pseudomonadati</taxon>
        <taxon>Pseudomonadota</taxon>
        <taxon>Betaproteobacteria</taxon>
        <taxon>Burkholderiales</taxon>
        <taxon>Comamonadaceae</taxon>
        <taxon>Variovorax</taxon>
    </lineage>
</organism>
<dbReference type="GO" id="GO:0016301">
    <property type="term" value="F:kinase activity"/>
    <property type="evidence" value="ECO:0007669"/>
    <property type="project" value="UniProtKB-KW"/>
</dbReference>
<dbReference type="Gene3D" id="3.50.30.10">
    <property type="entry name" value="Phosphohistidine domain"/>
    <property type="match status" value="1"/>
</dbReference>
<dbReference type="RefSeq" id="WP_339092768.1">
    <property type="nucleotide sequence ID" value="NZ_LR743507.1"/>
</dbReference>
<dbReference type="InterPro" id="IPR040442">
    <property type="entry name" value="Pyrv_kinase-like_dom_sf"/>
</dbReference>
<proteinExistence type="inferred from homology"/>
<dbReference type="InterPro" id="IPR008279">
    <property type="entry name" value="PEP-util_enz_mobile_dom"/>
</dbReference>
<dbReference type="EMBL" id="LR743507">
    <property type="protein sequence ID" value="CAA2108775.1"/>
    <property type="molecule type" value="Genomic_DNA"/>
</dbReference>
<dbReference type="InterPro" id="IPR015813">
    <property type="entry name" value="Pyrv/PenolPyrv_kinase-like_dom"/>
</dbReference>
<evidence type="ECO:0000256" key="3">
    <source>
        <dbReference type="ARBA" id="ARBA00002728"/>
    </source>
</evidence>
<dbReference type="InterPro" id="IPR008731">
    <property type="entry name" value="PTS_EIN"/>
</dbReference>
<evidence type="ECO:0000256" key="15">
    <source>
        <dbReference type="ARBA" id="ARBA00022842"/>
    </source>
</evidence>
<evidence type="ECO:0000256" key="11">
    <source>
        <dbReference type="ARBA" id="ARBA00022679"/>
    </source>
</evidence>
<dbReference type="AlphaFoldDB" id="A0A679JNM8"/>
<dbReference type="SUPFAM" id="SSF51621">
    <property type="entry name" value="Phosphoenolpyruvate/pyruvate domain"/>
    <property type="match status" value="1"/>
</dbReference>
<evidence type="ECO:0000259" key="24">
    <source>
        <dbReference type="Pfam" id="PF05524"/>
    </source>
</evidence>
<dbReference type="PROSITE" id="PS00742">
    <property type="entry name" value="PEP_ENZYMES_2"/>
    <property type="match status" value="1"/>
</dbReference>
<dbReference type="GO" id="GO:0005737">
    <property type="term" value="C:cytoplasm"/>
    <property type="evidence" value="ECO:0007669"/>
    <property type="project" value="UniProtKB-SubCell"/>
</dbReference>
<feature type="binding site" evidence="19">
    <location>
        <position position="503"/>
    </location>
    <ligand>
        <name>phosphoenolpyruvate</name>
        <dbReference type="ChEBI" id="CHEBI:58702"/>
    </ligand>
</feature>
<feature type="binding site" evidence="20">
    <location>
        <position position="493"/>
    </location>
    <ligand>
        <name>Mg(2+)</name>
        <dbReference type="ChEBI" id="CHEBI:18420"/>
    </ligand>
</feature>
<feature type="region of interest" description="Disordered" evidence="21">
    <location>
        <begin position="155"/>
        <end position="179"/>
    </location>
</feature>